<accession>A0A7X5URN8</accession>
<dbReference type="AlphaFoldDB" id="A0A7X5URN8"/>
<comment type="caution">
    <text evidence="1">The sequence shown here is derived from an EMBL/GenBank/DDBJ whole genome shotgun (WGS) entry which is preliminary data.</text>
</comment>
<evidence type="ECO:0000313" key="2">
    <source>
        <dbReference type="Proteomes" id="UP000545493"/>
    </source>
</evidence>
<proteinExistence type="predicted"/>
<organism evidence="1 2">
    <name type="scientific">Saccharomonospora amisosensis</name>
    <dbReference type="NCBI Taxonomy" id="1128677"/>
    <lineage>
        <taxon>Bacteria</taxon>
        <taxon>Bacillati</taxon>
        <taxon>Actinomycetota</taxon>
        <taxon>Actinomycetes</taxon>
        <taxon>Pseudonocardiales</taxon>
        <taxon>Pseudonocardiaceae</taxon>
        <taxon>Saccharomonospora</taxon>
    </lineage>
</organism>
<keyword evidence="2" id="KW-1185">Reference proteome</keyword>
<name>A0A7X5URN8_9PSEU</name>
<dbReference type="Proteomes" id="UP000545493">
    <property type="component" value="Unassembled WGS sequence"/>
</dbReference>
<sequence length="37" mass="4111">MTATPTEVDFHFDPMCPWVSVNRGRIIEVPKPTGGHS</sequence>
<gene>
    <name evidence="1" type="ORF">FHU38_003308</name>
</gene>
<protein>
    <submittedName>
        <fullName evidence="1">Uncharacterized protein</fullName>
    </submittedName>
</protein>
<evidence type="ECO:0000313" key="1">
    <source>
        <dbReference type="EMBL" id="NIJ12964.1"/>
    </source>
</evidence>
<dbReference type="EMBL" id="JAAOYM010000001">
    <property type="protein sequence ID" value="NIJ12964.1"/>
    <property type="molecule type" value="Genomic_DNA"/>
</dbReference>
<reference evidence="1 2" key="1">
    <citation type="submission" date="2020-03" db="EMBL/GenBank/DDBJ databases">
        <title>Sequencing the genomes of 1000 actinobacteria strains.</title>
        <authorList>
            <person name="Klenk H.-P."/>
        </authorList>
    </citation>
    <scope>NUCLEOTIDE SEQUENCE [LARGE SCALE GENOMIC DNA]</scope>
    <source>
        <strain evidence="1 2">DSM 45685</strain>
    </source>
</reference>